<accession>A0AAV2TJ72</accession>
<gene>
    <name evidence="8" type="ORF">CDAUBV1_LOCUS10332</name>
</gene>
<evidence type="ECO:0000256" key="5">
    <source>
        <dbReference type="ARBA" id="ARBA00044677"/>
    </source>
</evidence>
<dbReference type="EC" id="2.7.7.7" evidence="2"/>
<comment type="catalytic activity">
    <reaction evidence="7">
        <text>DNA(n) + a 2'-deoxyribonucleoside 5'-triphosphate = DNA(n+1) + diphosphate</text>
        <dbReference type="Rhea" id="RHEA:22508"/>
        <dbReference type="Rhea" id="RHEA-COMP:17339"/>
        <dbReference type="Rhea" id="RHEA-COMP:17340"/>
        <dbReference type="ChEBI" id="CHEBI:33019"/>
        <dbReference type="ChEBI" id="CHEBI:61560"/>
        <dbReference type="ChEBI" id="CHEBI:173112"/>
        <dbReference type="EC" id="2.7.7.7"/>
    </reaction>
    <physiologicalReaction direction="left-to-right" evidence="7">
        <dbReference type="Rhea" id="RHEA:22509"/>
    </physiologicalReaction>
</comment>
<evidence type="ECO:0000256" key="1">
    <source>
        <dbReference type="ARBA" id="ARBA00009762"/>
    </source>
</evidence>
<dbReference type="InterPro" id="IPR044917">
    <property type="entry name" value="PRIMPOL"/>
</dbReference>
<dbReference type="PANTHER" id="PTHR31399:SF0">
    <property type="entry name" value="DNA-DIRECTED PRIMASE_POLYMERASE PROTEIN"/>
    <property type="match status" value="1"/>
</dbReference>
<dbReference type="GO" id="GO:0003887">
    <property type="term" value="F:DNA-directed DNA polymerase activity"/>
    <property type="evidence" value="ECO:0007669"/>
    <property type="project" value="UniProtKB-KW"/>
</dbReference>
<protein>
    <recommendedName>
        <fullName evidence="4">DNA-directed primase/polymerase protein</fullName>
        <ecNumber evidence="6">2.7.7.102</ecNumber>
        <ecNumber evidence="2">2.7.7.7</ecNumber>
    </recommendedName>
</protein>
<dbReference type="EC" id="2.7.7.102" evidence="6"/>
<dbReference type="EMBL" id="CAXLJL010000301">
    <property type="protein sequence ID" value="CAL5136264.1"/>
    <property type="molecule type" value="Genomic_DNA"/>
</dbReference>
<dbReference type="PANTHER" id="PTHR31399">
    <property type="entry name" value="DNA-DIRECTED PRIMASE / POLYMERASE PROTEIN"/>
    <property type="match status" value="1"/>
</dbReference>
<keyword evidence="3" id="KW-0548">Nucleotidyltransferase</keyword>
<keyword evidence="3" id="KW-0239">DNA-directed DNA polymerase</keyword>
<name>A0AAV2TJ72_CALDB</name>
<evidence type="ECO:0000256" key="2">
    <source>
        <dbReference type="ARBA" id="ARBA00012417"/>
    </source>
</evidence>
<keyword evidence="3" id="KW-0808">Transferase</keyword>
<comment type="caution">
    <text evidence="8">The sequence shown here is derived from an EMBL/GenBank/DDBJ whole genome shotgun (WGS) entry which is preliminary data.</text>
</comment>
<dbReference type="GO" id="GO:0009411">
    <property type="term" value="P:response to UV"/>
    <property type="evidence" value="ECO:0007669"/>
    <property type="project" value="TreeGrafter"/>
</dbReference>
<evidence type="ECO:0000256" key="7">
    <source>
        <dbReference type="ARBA" id="ARBA00047303"/>
    </source>
</evidence>
<organism evidence="8 9">
    <name type="scientific">Calicophoron daubneyi</name>
    <name type="common">Rumen fluke</name>
    <name type="synonym">Paramphistomum daubneyi</name>
    <dbReference type="NCBI Taxonomy" id="300641"/>
    <lineage>
        <taxon>Eukaryota</taxon>
        <taxon>Metazoa</taxon>
        <taxon>Spiralia</taxon>
        <taxon>Lophotrochozoa</taxon>
        <taxon>Platyhelminthes</taxon>
        <taxon>Trematoda</taxon>
        <taxon>Digenea</taxon>
        <taxon>Plagiorchiida</taxon>
        <taxon>Pronocephalata</taxon>
        <taxon>Paramphistomoidea</taxon>
        <taxon>Paramphistomidae</taxon>
        <taxon>Calicophoron</taxon>
    </lineage>
</organism>
<dbReference type="GO" id="GO:0005759">
    <property type="term" value="C:mitochondrial matrix"/>
    <property type="evidence" value="ECO:0007669"/>
    <property type="project" value="TreeGrafter"/>
</dbReference>
<evidence type="ECO:0000256" key="3">
    <source>
        <dbReference type="ARBA" id="ARBA00022932"/>
    </source>
</evidence>
<dbReference type="Pfam" id="PF03121">
    <property type="entry name" value="Herpes_UL52"/>
    <property type="match status" value="1"/>
</dbReference>
<reference evidence="8" key="1">
    <citation type="submission" date="2024-06" db="EMBL/GenBank/DDBJ databases">
        <authorList>
            <person name="Liu X."/>
            <person name="Lenzi L."/>
            <person name="Haldenby T S."/>
            <person name="Uol C."/>
        </authorList>
    </citation>
    <scope>NUCLEOTIDE SEQUENCE</scope>
</reference>
<sequence length="511" mass="57994">MSTRRWNLEAAAARVSRIPRPYLPSLTGPTAVRKVFRKQEDALNFTKEFGTDLMVFSYESQSLDHAGQRLFLASGPQSFFHYYRQMPSVARCHYEVIPTFRPAKLYLDLEFSRESNPRKDGQAAVKVFLKAVISAMKFFYDAVVTQEEVIILDASTEKKFSQHVIFNSPNSIFEDNLEQDTEDEALLAELATTVESRCINCNKALSGLIEQFLRTDQIQASDAASCFALPPPHSVPPEAVNMPPEVVSVCDHGVYTRNRNFRLAGSHKLSGTSVLWPLSVGPVNSLSRVWSTWKQWASTLVTFTQFSPSKLLHRPVPDCSCGHKLFALLDCAPHLKNEVSTTILNPAVDIQPYRLASQLPEPLSSFISVVLQHWLLKDRLQKLDQTASRALGEAIAIRRWKVHDCGSQRFTLKLDGLRYCERIGRPHRSNHIVLVFDLVRGCYYQKCLDPDCRSADYRSPTWPIPRHVLESTTVHLQSPSHDRHSLLEDELSLTEEDLMLCEVLEKTEHTN</sequence>
<evidence type="ECO:0000256" key="6">
    <source>
        <dbReference type="ARBA" id="ARBA00044768"/>
    </source>
</evidence>
<dbReference type="Proteomes" id="UP001497525">
    <property type="component" value="Unassembled WGS sequence"/>
</dbReference>
<dbReference type="GO" id="GO:0042276">
    <property type="term" value="P:error-prone translesion synthesis"/>
    <property type="evidence" value="ECO:0007669"/>
    <property type="project" value="InterPro"/>
</dbReference>
<dbReference type="GO" id="GO:0006264">
    <property type="term" value="P:mitochondrial DNA replication"/>
    <property type="evidence" value="ECO:0007669"/>
    <property type="project" value="TreeGrafter"/>
</dbReference>
<dbReference type="GO" id="GO:0031297">
    <property type="term" value="P:replication fork processing"/>
    <property type="evidence" value="ECO:0007669"/>
    <property type="project" value="TreeGrafter"/>
</dbReference>
<dbReference type="AlphaFoldDB" id="A0AAV2TJ72"/>
<comment type="similarity">
    <text evidence="1">Belongs to the eukaryotic-type primase small subunit family.</text>
</comment>
<proteinExistence type="inferred from homology"/>
<evidence type="ECO:0000313" key="8">
    <source>
        <dbReference type="EMBL" id="CAL5136264.1"/>
    </source>
</evidence>
<comment type="catalytic activity">
    <reaction evidence="5">
        <text>ssDNA + n NTP = ssDNA/pppN(pN)n-1 hybrid + (n-1) diphosphate.</text>
        <dbReference type="EC" id="2.7.7.102"/>
    </reaction>
</comment>
<dbReference type="GO" id="GO:0003682">
    <property type="term" value="F:chromatin binding"/>
    <property type="evidence" value="ECO:0007669"/>
    <property type="project" value="TreeGrafter"/>
</dbReference>
<evidence type="ECO:0000313" key="9">
    <source>
        <dbReference type="Proteomes" id="UP001497525"/>
    </source>
</evidence>
<evidence type="ECO:0000256" key="4">
    <source>
        <dbReference type="ARBA" id="ARBA00026139"/>
    </source>
</evidence>
<dbReference type="GO" id="GO:0005634">
    <property type="term" value="C:nucleus"/>
    <property type="evidence" value="ECO:0007669"/>
    <property type="project" value="TreeGrafter"/>
</dbReference>